<evidence type="ECO:0000256" key="1">
    <source>
        <dbReference type="ARBA" id="ARBA00007847"/>
    </source>
</evidence>
<dbReference type="PROSITE" id="PS00924">
    <property type="entry name" value="ASP_GLU_RACEMASE_2"/>
    <property type="match status" value="1"/>
</dbReference>
<keyword evidence="2" id="KW-0413">Isomerase</keyword>
<evidence type="ECO:0000256" key="2">
    <source>
        <dbReference type="ARBA" id="ARBA00023235"/>
    </source>
</evidence>
<organism evidence="3 4">
    <name type="scientific">Paludibacter jiangxiensis</name>
    <dbReference type="NCBI Taxonomy" id="681398"/>
    <lineage>
        <taxon>Bacteria</taxon>
        <taxon>Pseudomonadati</taxon>
        <taxon>Bacteroidota</taxon>
        <taxon>Bacteroidia</taxon>
        <taxon>Bacteroidales</taxon>
        <taxon>Paludibacteraceae</taxon>
        <taxon>Paludibacter</taxon>
    </lineage>
</organism>
<name>A0A171AC84_9BACT</name>
<dbReference type="EMBL" id="BDCR01000004">
    <property type="protein sequence ID" value="GAT63511.1"/>
    <property type="molecule type" value="Genomic_DNA"/>
</dbReference>
<dbReference type="NCBIfam" id="TIGR00035">
    <property type="entry name" value="asp_race"/>
    <property type="match status" value="1"/>
</dbReference>
<dbReference type="InterPro" id="IPR015942">
    <property type="entry name" value="Asp/Glu/hydantoin_racemase"/>
</dbReference>
<dbReference type="PANTHER" id="PTHR21198">
    <property type="entry name" value="GLUTAMATE RACEMASE"/>
    <property type="match status" value="1"/>
</dbReference>
<accession>A0A171AC84</accession>
<dbReference type="InterPro" id="IPR001920">
    <property type="entry name" value="Asp/Glu_race"/>
</dbReference>
<comment type="similarity">
    <text evidence="1">Belongs to the aspartate/glutamate racemases family.</text>
</comment>
<dbReference type="Proteomes" id="UP000076586">
    <property type="component" value="Unassembled WGS sequence"/>
</dbReference>
<dbReference type="AlphaFoldDB" id="A0A171AC84"/>
<dbReference type="RefSeq" id="WP_068704806.1">
    <property type="nucleotide sequence ID" value="NZ_BDCR01000004.1"/>
</dbReference>
<protein>
    <submittedName>
        <fullName evidence="3">Aspartate racemase</fullName>
    </submittedName>
</protein>
<dbReference type="STRING" id="681398.PJIAN_449"/>
<reference evidence="4" key="2">
    <citation type="journal article" date="2017" name="Genome Announc.">
        <title>Draft genome sequence of Paludibacter jiangxiensis NM7(T), a propionate-producing fermentative bacterium.</title>
        <authorList>
            <person name="Qiu Y.-L."/>
            <person name="Tourlousse D.M."/>
            <person name="Matsuura N."/>
            <person name="Ohashi A."/>
            <person name="Sekiguchi Y."/>
        </authorList>
    </citation>
    <scope>NUCLEOTIDE SEQUENCE [LARGE SCALE GENOMIC DNA]</scope>
    <source>
        <strain evidence="4">NM7</strain>
    </source>
</reference>
<gene>
    <name evidence="3" type="ORF">PJIAN_449</name>
</gene>
<comment type="caution">
    <text evidence="3">The sequence shown here is derived from an EMBL/GenBank/DDBJ whole genome shotgun (WGS) entry which is preliminary data.</text>
</comment>
<sequence>MTQNNPVTIGIVGGIGPESTVEYYKGIINGYRSVSNDDNYPRIIINSINMTEMLSLIDNKDYSGVADLLLRSVISLKNAGATVAAIASNTPHVVFDRIQALSPIPLISIVEATCNRAVQLKLKNVLLIGTRFTMQHSFYQDVFAHSGINVIVPPAKDQETIHNIIFPELEEGIVIPEKKAEMIALCNQIIENESCDGIILGCTELPLMLSSKDFRIAVLDTAQIHIPSLVERLSGK</sequence>
<keyword evidence="4" id="KW-1185">Reference proteome</keyword>
<dbReference type="SUPFAM" id="SSF53681">
    <property type="entry name" value="Aspartate/glutamate racemase"/>
    <property type="match status" value="2"/>
</dbReference>
<dbReference type="Pfam" id="PF01177">
    <property type="entry name" value="Asp_Glu_race"/>
    <property type="match status" value="1"/>
</dbReference>
<dbReference type="InterPro" id="IPR033134">
    <property type="entry name" value="Asp/Glu_racemase_AS_2"/>
</dbReference>
<evidence type="ECO:0000313" key="3">
    <source>
        <dbReference type="EMBL" id="GAT63511.1"/>
    </source>
</evidence>
<reference evidence="4" key="1">
    <citation type="submission" date="2016-04" db="EMBL/GenBank/DDBJ databases">
        <title>Draft genome sequence of Paludibacter jiangxiensis strain NM7.</title>
        <authorList>
            <person name="Qiu Y."/>
            <person name="Matsuura N."/>
            <person name="Ohashi A."/>
            <person name="Tourlousse M.D."/>
            <person name="Sekiguchi Y."/>
        </authorList>
    </citation>
    <scope>NUCLEOTIDE SEQUENCE [LARGE SCALE GENOMIC DNA]</scope>
    <source>
        <strain evidence="4">NM7</strain>
    </source>
</reference>
<proteinExistence type="inferred from homology"/>
<dbReference type="Gene3D" id="3.40.50.1860">
    <property type="match status" value="2"/>
</dbReference>
<dbReference type="GO" id="GO:0047661">
    <property type="term" value="F:amino-acid racemase activity"/>
    <property type="evidence" value="ECO:0007669"/>
    <property type="project" value="InterPro"/>
</dbReference>
<dbReference type="PANTHER" id="PTHR21198:SF7">
    <property type="entry name" value="ASPARTATE-GLUTAMATE RACEMASE FAMILY"/>
    <property type="match status" value="1"/>
</dbReference>
<dbReference type="InterPro" id="IPR004380">
    <property type="entry name" value="Asp_race"/>
</dbReference>
<dbReference type="OrthoDB" id="9803739at2"/>
<evidence type="ECO:0000313" key="4">
    <source>
        <dbReference type="Proteomes" id="UP000076586"/>
    </source>
</evidence>